<protein>
    <submittedName>
        <fullName evidence="1">Deazaflavin-dependent oxidoreductase (Nitroreductase family)</fullName>
    </submittedName>
</protein>
<dbReference type="GO" id="GO:0016491">
    <property type="term" value="F:oxidoreductase activity"/>
    <property type="evidence" value="ECO:0007669"/>
    <property type="project" value="InterPro"/>
</dbReference>
<proteinExistence type="predicted"/>
<dbReference type="Gene3D" id="2.30.110.10">
    <property type="entry name" value="Electron Transport, Fmn-binding Protein, Chain A"/>
    <property type="match status" value="1"/>
</dbReference>
<gene>
    <name evidence="1" type="ORF">DFR68_11162</name>
</gene>
<dbReference type="InterPro" id="IPR012349">
    <property type="entry name" value="Split_barrel_FMN-bd"/>
</dbReference>
<organism evidence="1 2">
    <name type="scientific">Nocardia mexicana</name>
    <dbReference type="NCBI Taxonomy" id="279262"/>
    <lineage>
        <taxon>Bacteria</taxon>
        <taxon>Bacillati</taxon>
        <taxon>Actinomycetota</taxon>
        <taxon>Actinomycetes</taxon>
        <taxon>Mycobacteriales</taxon>
        <taxon>Nocardiaceae</taxon>
        <taxon>Nocardia</taxon>
    </lineage>
</organism>
<dbReference type="NCBIfam" id="TIGR00026">
    <property type="entry name" value="hi_GC_TIGR00026"/>
    <property type="match status" value="1"/>
</dbReference>
<dbReference type="OrthoDB" id="3778270at2"/>
<dbReference type="Proteomes" id="UP000255355">
    <property type="component" value="Unassembled WGS sequence"/>
</dbReference>
<evidence type="ECO:0000313" key="1">
    <source>
        <dbReference type="EMBL" id="RDI46304.1"/>
    </source>
</evidence>
<dbReference type="Pfam" id="PF04075">
    <property type="entry name" value="F420H2_quin_red"/>
    <property type="match status" value="1"/>
</dbReference>
<reference evidence="1 2" key="1">
    <citation type="submission" date="2018-07" db="EMBL/GenBank/DDBJ databases">
        <title>Genomic Encyclopedia of Type Strains, Phase IV (KMG-IV): sequencing the most valuable type-strain genomes for metagenomic binning, comparative biology and taxonomic classification.</title>
        <authorList>
            <person name="Goeker M."/>
        </authorList>
    </citation>
    <scope>NUCLEOTIDE SEQUENCE [LARGE SCALE GENOMIC DNA]</scope>
    <source>
        <strain evidence="1 2">DSM 44952</strain>
    </source>
</reference>
<comment type="caution">
    <text evidence="1">The sequence shown here is derived from an EMBL/GenBank/DDBJ whole genome shotgun (WGS) entry which is preliminary data.</text>
</comment>
<dbReference type="EMBL" id="QQAZ01000011">
    <property type="protein sequence ID" value="RDI46304.1"/>
    <property type="molecule type" value="Genomic_DNA"/>
</dbReference>
<dbReference type="RefSeq" id="WP_068019413.1">
    <property type="nucleotide sequence ID" value="NZ_QQAZ01000011.1"/>
</dbReference>
<dbReference type="InterPro" id="IPR004378">
    <property type="entry name" value="F420H2_quin_Rdtase"/>
</dbReference>
<keyword evidence="2" id="KW-1185">Reference proteome</keyword>
<name>A0A370GUR8_9NOCA</name>
<sequence>MPAPRWVARANKFGLNRLTRFIAPWAPGWAVVVHRGRKSGKTFRTPLWAFRRRGGYVIALTYGPQSDWVRNVLAAEGCELESRRHRYEVGNPRVYRDEDASDMPAFIRFMLRYVIQAPDFLSVDVVREVATA</sequence>
<accession>A0A370GUR8</accession>
<evidence type="ECO:0000313" key="2">
    <source>
        <dbReference type="Proteomes" id="UP000255355"/>
    </source>
</evidence>
<dbReference type="AlphaFoldDB" id="A0A370GUR8"/>